<evidence type="ECO:0000313" key="1">
    <source>
        <dbReference type="EMBL" id="CAN65113.1"/>
    </source>
</evidence>
<accession>A5B059</accession>
<protein>
    <submittedName>
        <fullName evidence="1">Uncharacterized protein</fullName>
    </submittedName>
</protein>
<name>A5B059_VITVI</name>
<gene>
    <name evidence="1" type="ORF">VITISV_011220</name>
</gene>
<organism evidence="1">
    <name type="scientific">Vitis vinifera</name>
    <name type="common">Grape</name>
    <dbReference type="NCBI Taxonomy" id="29760"/>
    <lineage>
        <taxon>Eukaryota</taxon>
        <taxon>Viridiplantae</taxon>
        <taxon>Streptophyta</taxon>
        <taxon>Embryophyta</taxon>
        <taxon>Tracheophyta</taxon>
        <taxon>Spermatophyta</taxon>
        <taxon>Magnoliopsida</taxon>
        <taxon>eudicotyledons</taxon>
        <taxon>Gunneridae</taxon>
        <taxon>Pentapetalae</taxon>
        <taxon>rosids</taxon>
        <taxon>Vitales</taxon>
        <taxon>Vitaceae</taxon>
        <taxon>Viteae</taxon>
        <taxon>Vitis</taxon>
    </lineage>
</organism>
<sequence>MHCRSRACQQFLGFGWPPFGIADLHEATVVGMSRFLTIGADRRARRANSFRSLLRGGFVIGRSRKESHGIDFGSGDTHQALGLLLVYDRVVIGQRWQEVDVKDL</sequence>
<proteinExistence type="predicted"/>
<dbReference type="AlphaFoldDB" id="A5B059"/>
<dbReference type="EMBL" id="AM442098">
    <property type="protein sequence ID" value="CAN65113.1"/>
    <property type="molecule type" value="Genomic_DNA"/>
</dbReference>
<reference evidence="1" key="1">
    <citation type="journal article" date="2007" name="PLoS ONE">
        <title>The first genome sequence of an elite grapevine cultivar (Pinot noir Vitis vinifera L.): coping with a highly heterozygous genome.</title>
        <authorList>
            <person name="Velasco R."/>
            <person name="Zharkikh A."/>
            <person name="Troggio M."/>
            <person name="Cartwright D.A."/>
            <person name="Cestaro A."/>
            <person name="Pruss D."/>
            <person name="Pindo M."/>
            <person name="FitzGerald L.M."/>
            <person name="Vezzulli S."/>
            <person name="Reid J."/>
            <person name="Malacarne G."/>
            <person name="Iliev D."/>
            <person name="Coppola G."/>
            <person name="Wardell B."/>
            <person name="Micheletti D."/>
            <person name="Macalma T."/>
            <person name="Facci M."/>
            <person name="Mitchell J.T."/>
            <person name="Perazzolli M."/>
            <person name="Eldredge G."/>
            <person name="Gatto P."/>
            <person name="Oyzerski R."/>
            <person name="Moretto M."/>
            <person name="Gutin N."/>
            <person name="Stefanini M."/>
            <person name="Chen Y."/>
            <person name="Segala C."/>
            <person name="Davenport C."/>
            <person name="Dematte L."/>
            <person name="Mraz A."/>
            <person name="Battilana J."/>
            <person name="Stormo K."/>
            <person name="Costa F."/>
            <person name="Tao Q."/>
            <person name="Si-Ammour A."/>
            <person name="Harkins T."/>
            <person name="Lackey A."/>
            <person name="Perbost C."/>
            <person name="Taillon B."/>
            <person name="Stella A."/>
            <person name="Solovyev V."/>
            <person name="Fawcett J.A."/>
            <person name="Sterck L."/>
            <person name="Vandepoele K."/>
            <person name="Grando S.M."/>
            <person name="Toppo S."/>
            <person name="Moser C."/>
            <person name="Lanchbury J."/>
            <person name="Bogden R."/>
            <person name="Skolnick M."/>
            <person name="Sgaramella V."/>
            <person name="Bhatnagar S.K."/>
            <person name="Fontana P."/>
            <person name="Gutin A."/>
            <person name="Van de Peer Y."/>
            <person name="Salamini F."/>
            <person name="Viola R."/>
        </authorList>
    </citation>
    <scope>NUCLEOTIDE SEQUENCE</scope>
</reference>